<feature type="compositionally biased region" description="Basic residues" evidence="1">
    <location>
        <begin position="116"/>
        <end position="125"/>
    </location>
</feature>
<proteinExistence type="predicted"/>
<dbReference type="Proteomes" id="UP000324222">
    <property type="component" value="Unassembled WGS sequence"/>
</dbReference>
<reference evidence="2 3" key="1">
    <citation type="submission" date="2019-05" db="EMBL/GenBank/DDBJ databases">
        <title>Another draft genome of Portunus trituberculatus and its Hox gene families provides insights of decapod evolution.</title>
        <authorList>
            <person name="Jeong J.-H."/>
            <person name="Song I."/>
            <person name="Kim S."/>
            <person name="Choi T."/>
            <person name="Kim D."/>
            <person name="Ryu S."/>
            <person name="Kim W."/>
        </authorList>
    </citation>
    <scope>NUCLEOTIDE SEQUENCE [LARGE SCALE GENOMIC DNA]</scope>
    <source>
        <tissue evidence="2">Muscle</tissue>
    </source>
</reference>
<feature type="compositionally biased region" description="Basic residues" evidence="1">
    <location>
        <begin position="27"/>
        <end position="41"/>
    </location>
</feature>
<evidence type="ECO:0000313" key="3">
    <source>
        <dbReference type="Proteomes" id="UP000324222"/>
    </source>
</evidence>
<comment type="caution">
    <text evidence="2">The sequence shown here is derived from an EMBL/GenBank/DDBJ whole genome shotgun (WGS) entry which is preliminary data.</text>
</comment>
<organism evidence="2 3">
    <name type="scientific">Portunus trituberculatus</name>
    <name type="common">Swimming crab</name>
    <name type="synonym">Neptunus trituberculatus</name>
    <dbReference type="NCBI Taxonomy" id="210409"/>
    <lineage>
        <taxon>Eukaryota</taxon>
        <taxon>Metazoa</taxon>
        <taxon>Ecdysozoa</taxon>
        <taxon>Arthropoda</taxon>
        <taxon>Crustacea</taxon>
        <taxon>Multicrustacea</taxon>
        <taxon>Malacostraca</taxon>
        <taxon>Eumalacostraca</taxon>
        <taxon>Eucarida</taxon>
        <taxon>Decapoda</taxon>
        <taxon>Pleocyemata</taxon>
        <taxon>Brachyura</taxon>
        <taxon>Eubrachyura</taxon>
        <taxon>Portunoidea</taxon>
        <taxon>Portunidae</taxon>
        <taxon>Portuninae</taxon>
        <taxon>Portunus</taxon>
    </lineage>
</organism>
<feature type="region of interest" description="Disordered" evidence="1">
    <location>
        <begin position="110"/>
        <end position="129"/>
    </location>
</feature>
<protein>
    <submittedName>
        <fullName evidence="2">Uncharacterized protein</fullName>
    </submittedName>
</protein>
<feature type="compositionally biased region" description="Polar residues" evidence="1">
    <location>
        <begin position="158"/>
        <end position="179"/>
    </location>
</feature>
<feature type="compositionally biased region" description="Gly residues" evidence="1">
    <location>
        <begin position="137"/>
        <end position="146"/>
    </location>
</feature>
<dbReference type="EMBL" id="VSRR010000153">
    <property type="protein sequence ID" value="MPC11254.1"/>
    <property type="molecule type" value="Genomic_DNA"/>
</dbReference>
<accession>A0A5B7CRG7</accession>
<evidence type="ECO:0000313" key="2">
    <source>
        <dbReference type="EMBL" id="MPC11254.1"/>
    </source>
</evidence>
<feature type="region of interest" description="Disordered" evidence="1">
    <location>
        <begin position="137"/>
        <end position="181"/>
    </location>
</feature>
<name>A0A5B7CRG7_PORTR</name>
<feature type="region of interest" description="Disordered" evidence="1">
    <location>
        <begin position="27"/>
        <end position="57"/>
    </location>
</feature>
<dbReference type="AlphaFoldDB" id="A0A5B7CRG7"/>
<gene>
    <name evidence="2" type="ORF">E2C01_003916</name>
</gene>
<sequence>MSLYLPWVKDQLVCGTNELTPGHSILPKHRHGVDKQRKRKTQLQQPRRLETTKHGQTSVKYVEAGVKAGEKSHIDTANINTPNLTHPRSQMNTLMLPQQHPPLLLYTQPHPENSTPHHHHHHHNHQPCLATHGGRVGGGRRPGGGDTAKNHTIPVPALTTSRGGTPGSNHRSPGPQHTATACRRPFVPTHASLPPPLPPSAPPPCKYKVVAPDAAGEDAAGSGRAARGLINALTHTGVRHFSTRT</sequence>
<evidence type="ECO:0000256" key="1">
    <source>
        <dbReference type="SAM" id="MobiDB-lite"/>
    </source>
</evidence>
<keyword evidence="3" id="KW-1185">Reference proteome</keyword>